<dbReference type="Proteomes" id="UP000828390">
    <property type="component" value="Unassembled WGS sequence"/>
</dbReference>
<gene>
    <name evidence="1" type="ORF">DPMN_114036</name>
</gene>
<reference evidence="1" key="1">
    <citation type="journal article" date="2019" name="bioRxiv">
        <title>The Genome of the Zebra Mussel, Dreissena polymorpha: A Resource for Invasive Species Research.</title>
        <authorList>
            <person name="McCartney M.A."/>
            <person name="Auch B."/>
            <person name="Kono T."/>
            <person name="Mallez S."/>
            <person name="Zhang Y."/>
            <person name="Obille A."/>
            <person name="Becker A."/>
            <person name="Abrahante J.E."/>
            <person name="Garbe J."/>
            <person name="Badalamenti J.P."/>
            <person name="Herman A."/>
            <person name="Mangelson H."/>
            <person name="Liachko I."/>
            <person name="Sullivan S."/>
            <person name="Sone E.D."/>
            <person name="Koren S."/>
            <person name="Silverstein K.A.T."/>
            <person name="Beckman K.B."/>
            <person name="Gohl D.M."/>
        </authorList>
    </citation>
    <scope>NUCLEOTIDE SEQUENCE</scope>
    <source>
        <strain evidence="1">Duluth1</strain>
        <tissue evidence="1">Whole animal</tissue>
    </source>
</reference>
<proteinExistence type="predicted"/>
<organism evidence="1 2">
    <name type="scientific">Dreissena polymorpha</name>
    <name type="common">Zebra mussel</name>
    <name type="synonym">Mytilus polymorpha</name>
    <dbReference type="NCBI Taxonomy" id="45954"/>
    <lineage>
        <taxon>Eukaryota</taxon>
        <taxon>Metazoa</taxon>
        <taxon>Spiralia</taxon>
        <taxon>Lophotrochozoa</taxon>
        <taxon>Mollusca</taxon>
        <taxon>Bivalvia</taxon>
        <taxon>Autobranchia</taxon>
        <taxon>Heteroconchia</taxon>
        <taxon>Euheterodonta</taxon>
        <taxon>Imparidentia</taxon>
        <taxon>Neoheterodontei</taxon>
        <taxon>Myida</taxon>
        <taxon>Dreissenoidea</taxon>
        <taxon>Dreissenidae</taxon>
        <taxon>Dreissena</taxon>
    </lineage>
</organism>
<dbReference type="EMBL" id="JAIWYP010000004">
    <property type="protein sequence ID" value="KAH3840584.1"/>
    <property type="molecule type" value="Genomic_DNA"/>
</dbReference>
<protein>
    <submittedName>
        <fullName evidence="1">Uncharacterized protein</fullName>
    </submittedName>
</protein>
<evidence type="ECO:0000313" key="1">
    <source>
        <dbReference type="EMBL" id="KAH3840584.1"/>
    </source>
</evidence>
<reference evidence="1" key="2">
    <citation type="submission" date="2020-11" db="EMBL/GenBank/DDBJ databases">
        <authorList>
            <person name="McCartney M.A."/>
            <person name="Auch B."/>
            <person name="Kono T."/>
            <person name="Mallez S."/>
            <person name="Becker A."/>
            <person name="Gohl D.M."/>
            <person name="Silverstein K.A.T."/>
            <person name="Koren S."/>
            <person name="Bechman K.B."/>
            <person name="Herman A."/>
            <person name="Abrahante J.E."/>
            <person name="Garbe J."/>
        </authorList>
    </citation>
    <scope>NUCLEOTIDE SEQUENCE</scope>
    <source>
        <strain evidence="1">Duluth1</strain>
        <tissue evidence="1">Whole animal</tissue>
    </source>
</reference>
<evidence type="ECO:0000313" key="2">
    <source>
        <dbReference type="Proteomes" id="UP000828390"/>
    </source>
</evidence>
<accession>A0A9D4QRC6</accession>
<comment type="caution">
    <text evidence="1">The sequence shown here is derived from an EMBL/GenBank/DDBJ whole genome shotgun (WGS) entry which is preliminary data.</text>
</comment>
<sequence>MAAAIPDTFVKEIHQVVEVRYKTDWKQHTNQYLPINSGAVVDIVIEEGRLEAIQVCFENIDRERRDLWRDL</sequence>
<dbReference type="AlphaFoldDB" id="A0A9D4QRC6"/>
<name>A0A9D4QRC6_DREPO</name>
<keyword evidence="2" id="KW-1185">Reference proteome</keyword>